<feature type="binding site" evidence="7">
    <location>
        <position position="287"/>
    </location>
    <ligand>
        <name>carbamoyl phosphate</name>
        <dbReference type="ChEBI" id="CHEBI:58228"/>
    </ligand>
</feature>
<dbReference type="STRING" id="887929.HMP0721_2262"/>
<evidence type="ECO:0000313" key="11">
    <source>
        <dbReference type="Proteomes" id="UP000004754"/>
    </source>
</evidence>
<dbReference type="Pfam" id="PF00185">
    <property type="entry name" value="OTCace"/>
    <property type="match status" value="1"/>
</dbReference>
<dbReference type="GO" id="GO:0004070">
    <property type="term" value="F:aspartate carbamoyltransferase activity"/>
    <property type="evidence" value="ECO:0007669"/>
    <property type="project" value="UniProtKB-UniRule"/>
</dbReference>
<evidence type="ECO:0000256" key="6">
    <source>
        <dbReference type="ARBA" id="ARBA00048859"/>
    </source>
</evidence>
<dbReference type="Gene3D" id="3.40.50.1370">
    <property type="entry name" value="Aspartate/ornithine carbamoyltransferase"/>
    <property type="match status" value="2"/>
</dbReference>
<feature type="binding site" evidence="7">
    <location>
        <position position="154"/>
    </location>
    <ligand>
        <name>carbamoyl phosphate</name>
        <dbReference type="ChEBI" id="CHEBI:58228"/>
    </ligand>
</feature>
<dbReference type="GO" id="GO:0006207">
    <property type="term" value="P:'de novo' pyrimidine nucleobase biosynthetic process"/>
    <property type="evidence" value="ECO:0007669"/>
    <property type="project" value="InterPro"/>
</dbReference>
<feature type="binding site" evidence="7">
    <location>
        <position position="187"/>
    </location>
    <ligand>
        <name>L-aspartate</name>
        <dbReference type="ChEBI" id="CHEBI:29991"/>
    </ligand>
</feature>
<dbReference type="FunFam" id="3.40.50.1370:FF:000002">
    <property type="entry name" value="Aspartate carbamoyltransferase 2"/>
    <property type="match status" value="1"/>
</dbReference>
<evidence type="ECO:0000256" key="5">
    <source>
        <dbReference type="ARBA" id="ARBA00043884"/>
    </source>
</evidence>
<dbReference type="EMBL" id="AEQN01000030">
    <property type="protein sequence ID" value="EFV00666.1"/>
    <property type="molecule type" value="Genomic_DNA"/>
</dbReference>
<dbReference type="PROSITE" id="PS00097">
    <property type="entry name" value="CARBAMOYLTRANSFERASE"/>
    <property type="match status" value="1"/>
</dbReference>
<evidence type="ECO:0000259" key="9">
    <source>
        <dbReference type="Pfam" id="PF02729"/>
    </source>
</evidence>
<dbReference type="PANTHER" id="PTHR45753">
    <property type="entry name" value="ORNITHINE CARBAMOYLTRANSFERASE, MITOCHONDRIAL"/>
    <property type="match status" value="1"/>
</dbReference>
<name>E6MJS7_9FIRM</name>
<gene>
    <name evidence="7 10" type="primary">pyrB</name>
    <name evidence="10" type="ORF">HMP0721_2262</name>
</gene>
<evidence type="ECO:0000256" key="4">
    <source>
        <dbReference type="ARBA" id="ARBA00022975"/>
    </source>
</evidence>
<feature type="binding site" evidence="7">
    <location>
        <position position="247"/>
    </location>
    <ligand>
        <name>L-aspartate</name>
        <dbReference type="ChEBI" id="CHEBI:29991"/>
    </ligand>
</feature>
<proteinExistence type="inferred from homology"/>
<protein>
    <recommendedName>
        <fullName evidence="7">Aspartate carbamoyltransferase</fullName>
        <ecNumber evidence="7">2.1.3.2</ecNumber>
    </recommendedName>
    <alternativeName>
        <fullName evidence="7">Aspartate transcarbamylase</fullName>
        <shortName evidence="7">ATCase</shortName>
    </alternativeName>
</protein>
<dbReference type="PANTHER" id="PTHR45753:SF6">
    <property type="entry name" value="ASPARTATE CARBAMOYLTRANSFERASE"/>
    <property type="match status" value="1"/>
</dbReference>
<evidence type="ECO:0000313" key="10">
    <source>
        <dbReference type="EMBL" id="EFV00666.1"/>
    </source>
</evidence>
<evidence type="ECO:0000256" key="2">
    <source>
        <dbReference type="ARBA" id="ARBA00008896"/>
    </source>
</evidence>
<accession>E6MJS7</accession>
<comment type="caution">
    <text evidence="10">The sequence shown here is derived from an EMBL/GenBank/DDBJ whole genome shotgun (WGS) entry which is preliminary data.</text>
</comment>
<dbReference type="EC" id="2.1.3.2" evidence="7"/>
<comment type="pathway">
    <text evidence="1 7">Pyrimidine metabolism; UMP biosynthesis via de novo pathway; (S)-dihydroorotate from bicarbonate: step 2/3.</text>
</comment>
<dbReference type="NCBIfam" id="NF002032">
    <property type="entry name" value="PRK00856.1"/>
    <property type="match status" value="1"/>
</dbReference>
<dbReference type="InterPro" id="IPR006132">
    <property type="entry name" value="Asp/Orn_carbamoyltranf_P-bd"/>
</dbReference>
<dbReference type="InterPro" id="IPR036901">
    <property type="entry name" value="Asp/Orn_carbamoylTrfase_sf"/>
</dbReference>
<comment type="catalytic activity">
    <reaction evidence="6 7">
        <text>carbamoyl phosphate + L-aspartate = N-carbamoyl-L-aspartate + phosphate + H(+)</text>
        <dbReference type="Rhea" id="RHEA:20013"/>
        <dbReference type="ChEBI" id="CHEBI:15378"/>
        <dbReference type="ChEBI" id="CHEBI:29991"/>
        <dbReference type="ChEBI" id="CHEBI:32814"/>
        <dbReference type="ChEBI" id="CHEBI:43474"/>
        <dbReference type="ChEBI" id="CHEBI:58228"/>
        <dbReference type="EC" id="2.1.3.2"/>
    </reaction>
</comment>
<organism evidence="10 11">
    <name type="scientific">Pseudoramibacter alactolyticus ATCC 23263</name>
    <dbReference type="NCBI Taxonomy" id="887929"/>
    <lineage>
        <taxon>Bacteria</taxon>
        <taxon>Bacillati</taxon>
        <taxon>Bacillota</taxon>
        <taxon>Clostridia</taxon>
        <taxon>Eubacteriales</taxon>
        <taxon>Eubacteriaceae</taxon>
        <taxon>Pseudoramibacter</taxon>
    </lineage>
</organism>
<feature type="binding site" evidence="7">
    <location>
        <position position="125"/>
    </location>
    <ligand>
        <name>carbamoyl phosphate</name>
        <dbReference type="ChEBI" id="CHEBI:58228"/>
    </ligand>
</feature>
<dbReference type="Pfam" id="PF02729">
    <property type="entry name" value="OTCace_N"/>
    <property type="match status" value="1"/>
</dbReference>
<comment type="subunit">
    <text evidence="7">Heterododecamer (2C3:3R2) of six catalytic PyrB chains organized as two trimers (C3), and six regulatory PyrI chains organized as three dimers (R2).</text>
</comment>
<dbReference type="eggNOG" id="COG0540">
    <property type="taxonomic scope" value="Bacteria"/>
</dbReference>
<dbReference type="NCBIfam" id="TIGR00670">
    <property type="entry name" value="asp_carb_tr"/>
    <property type="match status" value="1"/>
</dbReference>
<dbReference type="InterPro" id="IPR006130">
    <property type="entry name" value="Asp/Orn_carbamoylTrfase"/>
</dbReference>
<feature type="domain" description="Aspartate/ornithine carbamoyltransferase carbamoyl-P binding" evidence="9">
    <location>
        <begin position="26"/>
        <end position="166"/>
    </location>
</feature>
<dbReference type="HOGENOM" id="CLU_043846_1_2_9"/>
<dbReference type="Proteomes" id="UP000004754">
    <property type="component" value="Unassembled WGS sequence"/>
</dbReference>
<dbReference type="InterPro" id="IPR006131">
    <property type="entry name" value="Asp_carbamoyltransf_Asp/Orn-bd"/>
</dbReference>
<sequence length="327" mass="36904">MAAQHFAARWMRTKEADMSEGLLKGRQLIEPGDFTIEELESVFELADRIIANQDAYVDLCKGKLLASLFYEPSTRTRFSFESAMLRLGGRVFGFDNPNNSSVSKGETLMDTAQIVNGYADIAVIRHPREGTAKLFAQSAPELPVINAGDGGHEHPTQTLTDLLTIRHLLGSCSGKTIGVCGDLLFGRTIHSLVKTLNRYSDNRFIFISPKELRMPDFFLSMLPAGSYAQTDSLDDAIGQVDILYMSRVQRERFVNEEEYLRLKDVYVLDRRKMRRAREDMIVMHPLPRVNEIAREVDADPRAVYFRQAKFGMYVRMALIAKLLGVAA</sequence>
<feature type="binding site" evidence="7">
    <location>
        <position position="286"/>
    </location>
    <ligand>
        <name>carbamoyl phosphate</name>
        <dbReference type="ChEBI" id="CHEBI:58228"/>
    </ligand>
</feature>
<keyword evidence="3 7" id="KW-0808">Transferase</keyword>
<dbReference type="UniPathway" id="UPA00070">
    <property type="reaction ID" value="UER00116"/>
</dbReference>
<keyword evidence="11" id="KW-1185">Reference proteome</keyword>
<feature type="binding site" evidence="7">
    <location>
        <position position="75"/>
    </location>
    <ligand>
        <name>carbamoyl phosphate</name>
        <dbReference type="ChEBI" id="CHEBI:58228"/>
    </ligand>
</feature>
<evidence type="ECO:0000259" key="8">
    <source>
        <dbReference type="Pfam" id="PF00185"/>
    </source>
</evidence>
<dbReference type="InterPro" id="IPR002082">
    <property type="entry name" value="Asp_carbamoyltransf"/>
</dbReference>
<evidence type="ECO:0000256" key="1">
    <source>
        <dbReference type="ARBA" id="ARBA00004852"/>
    </source>
</evidence>
<comment type="function">
    <text evidence="5 7">Catalyzes the condensation of carbamoyl phosphate and aspartate to form carbamoyl aspartate and inorganic phosphate, the committed step in the de novo pyrimidine nucleotide biosynthesis pathway.</text>
</comment>
<reference evidence="10 11" key="1">
    <citation type="submission" date="2010-12" db="EMBL/GenBank/DDBJ databases">
        <authorList>
            <person name="Muzny D."/>
            <person name="Qin X."/>
            <person name="Deng J."/>
            <person name="Jiang H."/>
            <person name="Liu Y."/>
            <person name="Qu J."/>
            <person name="Song X.-Z."/>
            <person name="Zhang L."/>
            <person name="Thornton R."/>
            <person name="Coyle M."/>
            <person name="Francisco L."/>
            <person name="Jackson L."/>
            <person name="Javaid M."/>
            <person name="Korchina V."/>
            <person name="Kovar C."/>
            <person name="Mata R."/>
            <person name="Mathew T."/>
            <person name="Ngo R."/>
            <person name="Nguyen L."/>
            <person name="Nguyen N."/>
            <person name="Okwuonu G."/>
            <person name="Ongeri F."/>
            <person name="Pham C."/>
            <person name="Simmons D."/>
            <person name="Wilczek-Boney K."/>
            <person name="Hale W."/>
            <person name="Jakkamsetti A."/>
            <person name="Pham P."/>
            <person name="Ruth R."/>
            <person name="San Lucas F."/>
            <person name="Warren J."/>
            <person name="Zhang J."/>
            <person name="Zhao Z."/>
            <person name="Zhou C."/>
            <person name="Zhu D."/>
            <person name="Lee S."/>
            <person name="Bess C."/>
            <person name="Blankenburg K."/>
            <person name="Forbes L."/>
            <person name="Fu Q."/>
            <person name="Gubbala S."/>
            <person name="Hirani K."/>
            <person name="Jayaseelan J.C."/>
            <person name="Lara F."/>
            <person name="Munidasa M."/>
            <person name="Palculict T."/>
            <person name="Patil S."/>
            <person name="Pu L.-L."/>
            <person name="Saada N."/>
            <person name="Tang L."/>
            <person name="Weissenberger G."/>
            <person name="Zhu Y."/>
            <person name="Hemphill L."/>
            <person name="Shang Y."/>
            <person name="Youmans B."/>
            <person name="Ayvaz T."/>
            <person name="Ross M."/>
            <person name="Santibanez J."/>
            <person name="Aqrawi P."/>
            <person name="Gross S."/>
            <person name="Joshi V."/>
            <person name="Fowler G."/>
            <person name="Nazareth L."/>
            <person name="Reid J."/>
            <person name="Worley K."/>
            <person name="Petrosino J."/>
            <person name="Highlander S."/>
            <person name="Gibbs R."/>
        </authorList>
    </citation>
    <scope>NUCLEOTIDE SEQUENCE [LARGE SCALE GENOMIC DNA]</scope>
    <source>
        <strain evidence="10 11">ATCC 23263</strain>
    </source>
</reference>
<dbReference type="GO" id="GO:0044205">
    <property type="term" value="P:'de novo' UMP biosynthetic process"/>
    <property type="evidence" value="ECO:0007669"/>
    <property type="project" value="UniProtKB-UniRule"/>
</dbReference>
<dbReference type="PRINTS" id="PR00100">
    <property type="entry name" value="AOTCASE"/>
</dbReference>
<dbReference type="SUPFAM" id="SSF53671">
    <property type="entry name" value="Aspartate/ornithine carbamoyltransferase"/>
    <property type="match status" value="1"/>
</dbReference>
<feature type="binding site" evidence="7">
    <location>
        <position position="76"/>
    </location>
    <ligand>
        <name>carbamoyl phosphate</name>
        <dbReference type="ChEBI" id="CHEBI:58228"/>
    </ligand>
</feature>
<dbReference type="GO" id="GO:0016597">
    <property type="term" value="F:amino acid binding"/>
    <property type="evidence" value="ECO:0007669"/>
    <property type="project" value="InterPro"/>
</dbReference>
<dbReference type="GO" id="GO:0006520">
    <property type="term" value="P:amino acid metabolic process"/>
    <property type="evidence" value="ECO:0007669"/>
    <property type="project" value="InterPro"/>
</dbReference>
<dbReference type="HAMAP" id="MF_00001">
    <property type="entry name" value="Asp_carb_tr"/>
    <property type="match status" value="1"/>
</dbReference>
<comment type="similarity">
    <text evidence="2 7">Belongs to the aspartate/ornithine carbamoyltransferase superfamily. ATCase family.</text>
</comment>
<dbReference type="AlphaFoldDB" id="E6MJS7"/>
<feature type="binding site" evidence="7">
    <location>
        <position position="104"/>
    </location>
    <ligand>
        <name>L-aspartate</name>
        <dbReference type="ChEBI" id="CHEBI:29991"/>
    </ligand>
</feature>
<dbReference type="PRINTS" id="PR00101">
    <property type="entry name" value="ATCASE"/>
</dbReference>
<evidence type="ECO:0000256" key="3">
    <source>
        <dbReference type="ARBA" id="ARBA00022679"/>
    </source>
</evidence>
<evidence type="ECO:0000256" key="7">
    <source>
        <dbReference type="HAMAP-Rule" id="MF_00001"/>
    </source>
</evidence>
<feature type="domain" description="Aspartate/ornithine carbamoyltransferase Asp/Orn-binding" evidence="8">
    <location>
        <begin position="174"/>
        <end position="320"/>
    </location>
</feature>
<feature type="binding site" evidence="7">
    <location>
        <position position="157"/>
    </location>
    <ligand>
        <name>carbamoyl phosphate</name>
        <dbReference type="ChEBI" id="CHEBI:58228"/>
    </ligand>
</feature>
<keyword evidence="4 7" id="KW-0665">Pyrimidine biosynthesis</keyword>